<dbReference type="EC" id="3.1.-.-" evidence="3"/>
<dbReference type="NCBIfam" id="TIGR03696">
    <property type="entry name" value="Rhs_assc_core"/>
    <property type="match status" value="1"/>
</dbReference>
<feature type="region of interest" description="Disordered" evidence="1">
    <location>
        <begin position="218"/>
        <end position="261"/>
    </location>
</feature>
<dbReference type="InterPro" id="IPR022385">
    <property type="entry name" value="Rhs_assc_core"/>
</dbReference>
<name>A0A5C5XTZ1_9BACT</name>
<dbReference type="EMBL" id="SJPO01000014">
    <property type="protein sequence ID" value="TWT66776.1"/>
    <property type="molecule type" value="Genomic_DNA"/>
</dbReference>
<dbReference type="AlphaFoldDB" id="A0A5C5XTZ1"/>
<dbReference type="Proteomes" id="UP000318478">
    <property type="component" value="Unassembled WGS sequence"/>
</dbReference>
<dbReference type="GO" id="GO:0016787">
    <property type="term" value="F:hydrolase activity"/>
    <property type="evidence" value="ECO:0007669"/>
    <property type="project" value="UniProtKB-KW"/>
</dbReference>
<sequence length="261" mass="28535">MGRDINNEHLYTGRRTDTETGLQLNRRRFYHQQLGRWVSRDPIGYAAGDMNLYGYVGGNPVLYADSHGLQRPPGLGLPIDAGDLHDIINDKIDGAPGVSEPEKDWCKCNTTCCFQASDSREQVADEMNERYGGGSGNSAVHNAIQHCAWMCIVASKWGCSKEQARELGQAHEDGNFFGGANGDMDLWNNDEGIESSSNWDSVDSCFDKCEAKAKSGELDWFEPIDTPARPGQPPLRPGGLPTGPSPPGRPVGPRPPHSWGH</sequence>
<evidence type="ECO:0000313" key="3">
    <source>
        <dbReference type="EMBL" id="TWT66776.1"/>
    </source>
</evidence>
<evidence type="ECO:0000256" key="1">
    <source>
        <dbReference type="SAM" id="MobiDB-lite"/>
    </source>
</evidence>
<dbReference type="InterPro" id="IPR054246">
    <property type="entry name" value="DUF6973"/>
</dbReference>
<dbReference type="Pfam" id="PF22322">
    <property type="entry name" value="DUF6973"/>
    <property type="match status" value="1"/>
</dbReference>
<keyword evidence="3" id="KW-0378">Hydrolase</keyword>
<accession>A0A5C5XTZ1</accession>
<organism evidence="3 4">
    <name type="scientific">Posidoniimonas polymericola</name>
    <dbReference type="NCBI Taxonomy" id="2528002"/>
    <lineage>
        <taxon>Bacteria</taxon>
        <taxon>Pseudomonadati</taxon>
        <taxon>Planctomycetota</taxon>
        <taxon>Planctomycetia</taxon>
        <taxon>Pirellulales</taxon>
        <taxon>Lacipirellulaceae</taxon>
        <taxon>Posidoniimonas</taxon>
    </lineage>
</organism>
<protein>
    <submittedName>
        <fullName evidence="3">Putative deoxyribonuclease RhsC</fullName>
        <ecNumber evidence="3">3.1.-.-</ecNumber>
    </submittedName>
</protein>
<proteinExistence type="predicted"/>
<gene>
    <name evidence="3" type="primary">rhsC</name>
    <name evidence="3" type="ORF">Pla123a_44740</name>
</gene>
<feature type="compositionally biased region" description="Pro residues" evidence="1">
    <location>
        <begin position="243"/>
        <end position="261"/>
    </location>
</feature>
<reference evidence="3 4" key="1">
    <citation type="submission" date="2019-02" db="EMBL/GenBank/DDBJ databases">
        <title>Deep-cultivation of Planctomycetes and their phenomic and genomic characterization uncovers novel biology.</title>
        <authorList>
            <person name="Wiegand S."/>
            <person name="Jogler M."/>
            <person name="Boedeker C."/>
            <person name="Pinto D."/>
            <person name="Vollmers J."/>
            <person name="Rivas-Marin E."/>
            <person name="Kohn T."/>
            <person name="Peeters S.H."/>
            <person name="Heuer A."/>
            <person name="Rast P."/>
            <person name="Oberbeckmann S."/>
            <person name="Bunk B."/>
            <person name="Jeske O."/>
            <person name="Meyerdierks A."/>
            <person name="Storesund J.E."/>
            <person name="Kallscheuer N."/>
            <person name="Luecker S."/>
            <person name="Lage O.M."/>
            <person name="Pohl T."/>
            <person name="Merkel B.J."/>
            <person name="Hornburger P."/>
            <person name="Mueller R.-W."/>
            <person name="Bruemmer F."/>
            <person name="Labrenz M."/>
            <person name="Spormann A.M."/>
            <person name="Op Den Camp H."/>
            <person name="Overmann J."/>
            <person name="Amann R."/>
            <person name="Jetten M.S.M."/>
            <person name="Mascher T."/>
            <person name="Medema M.H."/>
            <person name="Devos D.P."/>
            <person name="Kaster A.-K."/>
            <person name="Ovreas L."/>
            <person name="Rohde M."/>
            <person name="Galperin M.Y."/>
            <person name="Jogler C."/>
        </authorList>
    </citation>
    <scope>NUCLEOTIDE SEQUENCE [LARGE SCALE GENOMIC DNA]</scope>
    <source>
        <strain evidence="3 4">Pla123a</strain>
    </source>
</reference>
<feature type="domain" description="DUF6973" evidence="2">
    <location>
        <begin position="106"/>
        <end position="214"/>
    </location>
</feature>
<dbReference type="Gene3D" id="2.180.10.10">
    <property type="entry name" value="RHS repeat-associated core"/>
    <property type="match status" value="1"/>
</dbReference>
<comment type="caution">
    <text evidence="3">The sequence shown here is derived from an EMBL/GenBank/DDBJ whole genome shotgun (WGS) entry which is preliminary data.</text>
</comment>
<keyword evidence="4" id="KW-1185">Reference proteome</keyword>
<evidence type="ECO:0000313" key="4">
    <source>
        <dbReference type="Proteomes" id="UP000318478"/>
    </source>
</evidence>
<evidence type="ECO:0000259" key="2">
    <source>
        <dbReference type="Pfam" id="PF22322"/>
    </source>
</evidence>